<dbReference type="InterPro" id="IPR057436">
    <property type="entry name" value="5TMH_Lnb"/>
</dbReference>
<protein>
    <submittedName>
        <fullName evidence="5">DUF4105 domain-containing protein</fullName>
    </submittedName>
</protein>
<dbReference type="Proteomes" id="UP000297872">
    <property type="component" value="Unassembled WGS sequence"/>
</dbReference>
<keyword evidence="2" id="KW-0732">Signal</keyword>
<reference evidence="5 6" key="1">
    <citation type="submission" date="2019-02" db="EMBL/GenBank/DDBJ databases">
        <title>Draft Genome Sequence of the Prevotella sp. BCRC 81118, Isolated from Human Feces.</title>
        <authorList>
            <person name="Huang C.-H."/>
        </authorList>
    </citation>
    <scope>NUCLEOTIDE SEQUENCE [LARGE SCALE GENOMIC DNA]</scope>
    <source>
        <strain evidence="5 6">BCRC 81118</strain>
    </source>
</reference>
<feature type="chain" id="PRO_5021437508" evidence="2">
    <location>
        <begin position="26"/>
        <end position="435"/>
    </location>
</feature>
<name>A0A4Y8VVX9_9BACT</name>
<feature type="transmembrane region" description="Helical" evidence="1">
    <location>
        <begin position="350"/>
        <end position="368"/>
    </location>
</feature>
<keyword evidence="1" id="KW-1133">Transmembrane helix</keyword>
<feature type="signal peptide" evidence="2">
    <location>
        <begin position="1"/>
        <end position="25"/>
    </location>
</feature>
<keyword evidence="1" id="KW-0812">Transmembrane</keyword>
<feature type="transmembrane region" description="Helical" evidence="1">
    <location>
        <begin position="408"/>
        <end position="426"/>
    </location>
</feature>
<feature type="domain" description="Lnb N-terminal periplasmic" evidence="3">
    <location>
        <begin position="48"/>
        <end position="180"/>
    </location>
</feature>
<dbReference type="Pfam" id="PF25221">
    <property type="entry name" value="5TMH_Lnb"/>
    <property type="match status" value="1"/>
</dbReference>
<feature type="transmembrane region" description="Helical" evidence="1">
    <location>
        <begin position="323"/>
        <end position="344"/>
    </location>
</feature>
<feature type="transmembrane region" description="Helical" evidence="1">
    <location>
        <begin position="380"/>
        <end position="402"/>
    </location>
</feature>
<sequence>MKRFKYIFRAFLAVLLINLTTLANAQDFQGNRPQENSERNYMSSPESQAWLDSVDISLLTCGPGQEVWSYYGHTALRIEDHVHGTDLAVNWGMFSFKQAFFILRFVFGMTDYQIGIFPMEHFIAEYSSEGRWVRQQRLALTREEKIKILSAIDENNKEENRTYRYNFFFDNCTTRARDMIIRNLGQHITDFKDVDAQSTYRKEIHRLNENHKWARFGNDLLLGFMADRPISKQEWEFLPENLSKDFATEARKDTTVQKTMAEVYPTKKRYIKLVDSTFYLIPVQADHAIESESITPFRVALALGAVIFLLSIIEVFKRKNFWWLDMTLLILTGIPGFILLAMIYSEHPTVQINFQILILNPLNLIFAWKTCRNLYKGKIYWYYNIWGILLFVSLFMQIWQHYAEGMEILALSLLMRYVIRSIVYDLRKQKKQLNK</sequence>
<feature type="domain" description="Lnb-like transmembrane" evidence="4">
    <location>
        <begin position="290"/>
        <end position="423"/>
    </location>
</feature>
<dbReference type="EMBL" id="SGVY01000002">
    <property type="protein sequence ID" value="TFH84438.1"/>
    <property type="molecule type" value="Genomic_DNA"/>
</dbReference>
<comment type="caution">
    <text evidence="5">The sequence shown here is derived from an EMBL/GenBank/DDBJ whole genome shotgun (WGS) entry which is preliminary data.</text>
</comment>
<feature type="transmembrane region" description="Helical" evidence="1">
    <location>
        <begin position="297"/>
        <end position="316"/>
    </location>
</feature>
<gene>
    <name evidence="5" type="ORF">EXN75_01130</name>
</gene>
<evidence type="ECO:0000259" key="3">
    <source>
        <dbReference type="Pfam" id="PF13387"/>
    </source>
</evidence>
<dbReference type="Pfam" id="PF13387">
    <property type="entry name" value="Lnb_N"/>
    <property type="match status" value="1"/>
</dbReference>
<keyword evidence="6" id="KW-1185">Reference proteome</keyword>
<evidence type="ECO:0000313" key="6">
    <source>
        <dbReference type="Proteomes" id="UP000297872"/>
    </source>
</evidence>
<organism evidence="5 6">
    <name type="scientific">Segatella hominis</name>
    <dbReference type="NCBI Taxonomy" id="2518605"/>
    <lineage>
        <taxon>Bacteria</taxon>
        <taxon>Pseudomonadati</taxon>
        <taxon>Bacteroidota</taxon>
        <taxon>Bacteroidia</taxon>
        <taxon>Bacteroidales</taxon>
        <taxon>Prevotellaceae</taxon>
        <taxon>Segatella</taxon>
    </lineage>
</organism>
<evidence type="ECO:0000313" key="5">
    <source>
        <dbReference type="EMBL" id="TFH84438.1"/>
    </source>
</evidence>
<evidence type="ECO:0000256" key="2">
    <source>
        <dbReference type="SAM" id="SignalP"/>
    </source>
</evidence>
<accession>A0A4Y8VVX9</accession>
<proteinExistence type="predicted"/>
<keyword evidence="1" id="KW-0472">Membrane</keyword>
<dbReference type="InterPro" id="IPR025178">
    <property type="entry name" value="Lnb_N"/>
</dbReference>
<dbReference type="OrthoDB" id="319167at2"/>
<dbReference type="AlphaFoldDB" id="A0A4Y8VVX9"/>
<evidence type="ECO:0000259" key="4">
    <source>
        <dbReference type="Pfam" id="PF25221"/>
    </source>
</evidence>
<evidence type="ECO:0000256" key="1">
    <source>
        <dbReference type="SAM" id="Phobius"/>
    </source>
</evidence>